<proteinExistence type="predicted"/>
<feature type="transmembrane region" description="Helical" evidence="2">
    <location>
        <begin position="158"/>
        <end position="177"/>
    </location>
</feature>
<dbReference type="Proteomes" id="UP001183582">
    <property type="component" value="Unassembled WGS sequence"/>
</dbReference>
<evidence type="ECO:0000256" key="2">
    <source>
        <dbReference type="SAM" id="Phobius"/>
    </source>
</evidence>
<dbReference type="PANTHER" id="PTHR43194:SF5">
    <property type="entry name" value="PIMELOYL-[ACYL-CARRIER PROTEIN] METHYL ESTER ESTERASE"/>
    <property type="match status" value="1"/>
</dbReference>
<dbReference type="Pfam" id="PF00561">
    <property type="entry name" value="Abhydrolase_1"/>
    <property type="match status" value="1"/>
</dbReference>
<organism evidence="4 5">
    <name type="scientific">Microbacterium aurantiacum</name>
    <dbReference type="NCBI Taxonomy" id="162393"/>
    <lineage>
        <taxon>Bacteria</taxon>
        <taxon>Bacillati</taxon>
        <taxon>Actinomycetota</taxon>
        <taxon>Actinomycetes</taxon>
        <taxon>Micrococcales</taxon>
        <taxon>Microbacteriaceae</taxon>
        <taxon>Microbacterium</taxon>
    </lineage>
</organism>
<dbReference type="InterPro" id="IPR000073">
    <property type="entry name" value="AB_hydrolase_1"/>
</dbReference>
<keyword evidence="2" id="KW-1133">Transmembrane helix</keyword>
<dbReference type="SUPFAM" id="SSF53474">
    <property type="entry name" value="alpha/beta-Hydrolases"/>
    <property type="match status" value="1"/>
</dbReference>
<feature type="region of interest" description="Disordered" evidence="1">
    <location>
        <begin position="321"/>
        <end position="349"/>
    </location>
</feature>
<accession>A0AAJ2LUY4</accession>
<evidence type="ECO:0000313" key="5">
    <source>
        <dbReference type="Proteomes" id="UP001183582"/>
    </source>
</evidence>
<comment type="caution">
    <text evidence="4">The sequence shown here is derived from an EMBL/GenBank/DDBJ whole genome shotgun (WGS) entry which is preliminary data.</text>
</comment>
<evidence type="ECO:0000259" key="3">
    <source>
        <dbReference type="Pfam" id="PF00561"/>
    </source>
</evidence>
<dbReference type="RefSeq" id="WP_310890603.1">
    <property type="nucleotide sequence ID" value="NZ_BAAAGR010000001.1"/>
</dbReference>
<dbReference type="InterPro" id="IPR050228">
    <property type="entry name" value="Carboxylesterase_BioH"/>
</dbReference>
<dbReference type="GO" id="GO:0016787">
    <property type="term" value="F:hydrolase activity"/>
    <property type="evidence" value="ECO:0007669"/>
    <property type="project" value="UniProtKB-KW"/>
</dbReference>
<dbReference type="EMBL" id="JAHWXH010000001">
    <property type="protein sequence ID" value="MDS0244630.1"/>
    <property type="molecule type" value="Genomic_DNA"/>
</dbReference>
<dbReference type="InterPro" id="IPR029058">
    <property type="entry name" value="AB_hydrolase_fold"/>
</dbReference>
<dbReference type="Gene3D" id="3.40.50.1820">
    <property type="entry name" value="alpha/beta hydrolase"/>
    <property type="match status" value="1"/>
</dbReference>
<dbReference type="PANTHER" id="PTHR43194">
    <property type="entry name" value="HYDROLASE ALPHA/BETA FOLD FAMILY"/>
    <property type="match status" value="1"/>
</dbReference>
<evidence type="ECO:0000256" key="1">
    <source>
        <dbReference type="SAM" id="MobiDB-lite"/>
    </source>
</evidence>
<name>A0AAJ2LUY4_9MICO</name>
<dbReference type="GeneID" id="301457218"/>
<feature type="domain" description="AB hydrolase-1" evidence="3">
    <location>
        <begin position="37"/>
        <end position="146"/>
    </location>
</feature>
<gene>
    <name evidence="4" type="ORF">KZC50_03280</name>
</gene>
<reference evidence="4 5" key="1">
    <citation type="submission" date="2021-06" db="EMBL/GenBank/DDBJ databases">
        <title>Genome-based taxonomic framework of Microbacterium strains isolated from marine environment, the description of four new species and reclassification of four preexisting species.</title>
        <authorList>
            <person name="Lee S.D."/>
            <person name="Kim S.-M."/>
            <person name="Byeon Y.-S."/>
            <person name="Yang H.L."/>
            <person name="Kim I.S."/>
        </authorList>
    </citation>
    <scope>NUCLEOTIDE SEQUENCE [LARGE SCALE GENOMIC DNA]</scope>
    <source>
        <strain evidence="4 5">KACC 20514</strain>
    </source>
</reference>
<sequence>MPATEDAPDVDVEHVGDGRHLTRVTRVQTTSGDAGRPFVLVAGVGVAATYFEFLAPTLAESGDVFALDLPGFAGMPRPGDQPTAAFFADRVEEVLDHYGLMDPVIIGHSMGTQVVTEVLIRRPEVRHAVLVSPVVNDRESSLPLVALRFAQSATRETFHLAMTALSAYVLCGVVYFARVLPHLLRYRLIERLPLVAASVLLIRGEFDPMSPRRFHSRLVAAARDARRWEIRGAAHSIINAHAIGAADLIVRHANDAIAPKGRMPAEKAVVPPPPHAGVDIVLSALRERFAEWWSAARGDEAGVERAKERHARILWRAYSRSGRDPRRAVGAETATATERPSGEDETPAM</sequence>
<protein>
    <submittedName>
        <fullName evidence="4">Alpha/beta hydrolase</fullName>
    </submittedName>
</protein>
<keyword evidence="4" id="KW-0378">Hydrolase</keyword>
<keyword evidence="2" id="KW-0812">Transmembrane</keyword>
<evidence type="ECO:0000313" key="4">
    <source>
        <dbReference type="EMBL" id="MDS0244630.1"/>
    </source>
</evidence>
<dbReference type="AlphaFoldDB" id="A0AAJ2LUY4"/>
<keyword evidence="2" id="KW-0472">Membrane</keyword>